<proteinExistence type="predicted"/>
<feature type="region of interest" description="Disordered" evidence="1">
    <location>
        <begin position="1"/>
        <end position="25"/>
    </location>
</feature>
<dbReference type="Proteomes" id="UP000268162">
    <property type="component" value="Unassembled WGS sequence"/>
</dbReference>
<evidence type="ECO:0000313" key="2">
    <source>
        <dbReference type="EMBL" id="RKP33935.1"/>
    </source>
</evidence>
<evidence type="ECO:0000313" key="3">
    <source>
        <dbReference type="Proteomes" id="UP000268162"/>
    </source>
</evidence>
<name>A0A4P9ZLE3_9FUNG</name>
<evidence type="ECO:0000256" key="1">
    <source>
        <dbReference type="SAM" id="MobiDB-lite"/>
    </source>
</evidence>
<protein>
    <recommendedName>
        <fullName evidence="4">F-box domain-containing protein</fullName>
    </recommendedName>
</protein>
<organism evidence="2 3">
    <name type="scientific">Dimargaris cristalligena</name>
    <dbReference type="NCBI Taxonomy" id="215637"/>
    <lineage>
        <taxon>Eukaryota</taxon>
        <taxon>Fungi</taxon>
        <taxon>Fungi incertae sedis</taxon>
        <taxon>Zoopagomycota</taxon>
        <taxon>Kickxellomycotina</taxon>
        <taxon>Dimargaritomycetes</taxon>
        <taxon>Dimargaritales</taxon>
        <taxon>Dimargaritaceae</taxon>
        <taxon>Dimargaris</taxon>
    </lineage>
</organism>
<evidence type="ECO:0008006" key="4">
    <source>
        <dbReference type="Google" id="ProtNLM"/>
    </source>
</evidence>
<dbReference type="EMBL" id="ML003451">
    <property type="protein sequence ID" value="RKP33935.1"/>
    <property type="molecule type" value="Genomic_DNA"/>
</dbReference>
<gene>
    <name evidence="2" type="ORF">BJ085DRAFT_39074</name>
</gene>
<sequence>MLTPSLESENALPGPSVPSSHSPQSTPGLGLLRWLFHPAQEPLARRIVRQLSNRDQLSLAATCHSLRCLVEFVYRLDVSLDYLTSDDEFPGLSRVIKHRGDTIRSLRANIYDYPEYATFQNDWKRVVGLAPRLDSISLSGGTIDDWPRIARSLTDFPRTPRSLNLDFTFATFFDDDDYIASLINDGMPDLTCHQLGGIRSLYLITNSQTNTAEILAIISPLLPGLRRLEITTDIPDPHLYRELVTQFPRVTHLSISPIKCDCSILFPPNQPIFRNLVCLELRCVYEHSSLGALASLKATD</sequence>
<dbReference type="AlphaFoldDB" id="A0A4P9ZLE3"/>
<accession>A0A4P9ZLE3</accession>
<reference evidence="3" key="1">
    <citation type="journal article" date="2018" name="Nat. Microbiol.">
        <title>Leveraging single-cell genomics to expand the fungal tree of life.</title>
        <authorList>
            <person name="Ahrendt S.R."/>
            <person name="Quandt C.A."/>
            <person name="Ciobanu D."/>
            <person name="Clum A."/>
            <person name="Salamov A."/>
            <person name="Andreopoulos B."/>
            <person name="Cheng J.F."/>
            <person name="Woyke T."/>
            <person name="Pelin A."/>
            <person name="Henrissat B."/>
            <person name="Reynolds N.K."/>
            <person name="Benny G.L."/>
            <person name="Smith M.E."/>
            <person name="James T.Y."/>
            <person name="Grigoriev I.V."/>
        </authorList>
    </citation>
    <scope>NUCLEOTIDE SEQUENCE [LARGE SCALE GENOMIC DNA]</scope>
    <source>
        <strain evidence="3">RSA 468</strain>
    </source>
</reference>
<keyword evidence="3" id="KW-1185">Reference proteome</keyword>